<reference evidence="1 2" key="1">
    <citation type="journal article" date="2024" name="Plant Biotechnol. J.">
        <title>Genome and CRISPR/Cas9 system of a widespread forest tree (Populus alba) in the world.</title>
        <authorList>
            <person name="Liu Y.J."/>
            <person name="Jiang P.F."/>
            <person name="Han X.M."/>
            <person name="Li X.Y."/>
            <person name="Wang H.M."/>
            <person name="Wang Y.J."/>
            <person name="Wang X.X."/>
            <person name="Zeng Q.Y."/>
        </authorList>
    </citation>
    <scope>NUCLEOTIDE SEQUENCE [LARGE SCALE GENOMIC DNA]</scope>
    <source>
        <strain evidence="2">cv. PAL-ZL1</strain>
    </source>
</reference>
<accession>A0ACC4AHI9</accession>
<evidence type="ECO:0000313" key="2">
    <source>
        <dbReference type="Proteomes" id="UP000309997"/>
    </source>
</evidence>
<comment type="caution">
    <text evidence="1">The sequence shown here is derived from an EMBL/GenBank/DDBJ whole genome shotgun (WGS) entry which is preliminary data.</text>
</comment>
<evidence type="ECO:0000313" key="1">
    <source>
        <dbReference type="EMBL" id="KAL3565384.1"/>
    </source>
</evidence>
<keyword evidence="2" id="KW-1185">Reference proteome</keyword>
<sequence length="173" mass="19196">MANLMKYPSPLFLFMSFALVFPSLCAPEDQITSCLTTHDINNFTRLPSTKKDDDSKTYYKILDFSIQNLRFTEPTIAKPLAIILPGSLDELVKSVICCREGLLEIRVRCGGHSYEGTSSVANDGAPFVIIDMMNLNKVSVHLATETAWVEGGATLALRLPWDLALAYNYLISN</sequence>
<protein>
    <submittedName>
        <fullName evidence="1">Uncharacterized protein</fullName>
    </submittedName>
</protein>
<gene>
    <name evidence="1" type="ORF">D5086_033430</name>
</gene>
<name>A0ACC4AHI9_POPAL</name>
<dbReference type="Proteomes" id="UP000309997">
    <property type="component" value="Unassembled WGS sequence"/>
</dbReference>
<proteinExistence type="predicted"/>
<organism evidence="1 2">
    <name type="scientific">Populus alba</name>
    <name type="common">White poplar</name>
    <dbReference type="NCBI Taxonomy" id="43335"/>
    <lineage>
        <taxon>Eukaryota</taxon>
        <taxon>Viridiplantae</taxon>
        <taxon>Streptophyta</taxon>
        <taxon>Embryophyta</taxon>
        <taxon>Tracheophyta</taxon>
        <taxon>Spermatophyta</taxon>
        <taxon>Magnoliopsida</taxon>
        <taxon>eudicotyledons</taxon>
        <taxon>Gunneridae</taxon>
        <taxon>Pentapetalae</taxon>
        <taxon>rosids</taxon>
        <taxon>fabids</taxon>
        <taxon>Malpighiales</taxon>
        <taxon>Salicaceae</taxon>
        <taxon>Saliceae</taxon>
        <taxon>Populus</taxon>
    </lineage>
</organism>
<dbReference type="EMBL" id="RCHU02000019">
    <property type="protein sequence ID" value="KAL3565384.1"/>
    <property type="molecule type" value="Genomic_DNA"/>
</dbReference>